<protein>
    <recommendedName>
        <fullName evidence="2">E2F/DP family winged-helix DNA-binding domain-containing protein</fullName>
    </recommendedName>
</protein>
<proteinExistence type="inferred from homology"/>
<evidence type="ECO:0000256" key="1">
    <source>
        <dbReference type="RuleBase" id="RU003796"/>
    </source>
</evidence>
<dbReference type="InterPro" id="IPR036388">
    <property type="entry name" value="WH-like_DNA-bd_sf"/>
</dbReference>
<dbReference type="GO" id="GO:0000977">
    <property type="term" value="F:RNA polymerase II transcription regulatory region sequence-specific DNA binding"/>
    <property type="evidence" value="ECO:0007669"/>
    <property type="project" value="TreeGrafter"/>
</dbReference>
<dbReference type="EMBL" id="FN668672">
    <property type="protein sequence ID" value="CBK23951.2"/>
    <property type="molecule type" value="Genomic_DNA"/>
</dbReference>
<dbReference type="Proteomes" id="UP000008312">
    <property type="component" value="Unassembled WGS sequence"/>
</dbReference>
<keyword evidence="1" id="KW-0805">Transcription regulation</keyword>
<dbReference type="SUPFAM" id="SSF46785">
    <property type="entry name" value="Winged helix' DNA-binding domain"/>
    <property type="match status" value="1"/>
</dbReference>
<dbReference type="InterPro" id="IPR036390">
    <property type="entry name" value="WH_DNA-bd_sf"/>
</dbReference>
<dbReference type="AlphaFoldDB" id="D8M7B2"/>
<sequence length="89" mass="10148">MFTKLVCEKLESEKQMSNSDIAEILVREHSTGDPKKNDNIRRRVYDALSVIQAIGLAEKHGKVYVWVGRPSISSTSEDKPMLSRMERIV</sequence>
<accession>D8M7B2</accession>
<dbReference type="Gene3D" id="1.10.10.10">
    <property type="entry name" value="Winged helix-like DNA-binding domain superfamily/Winged helix DNA-binding domain"/>
    <property type="match status" value="1"/>
</dbReference>
<dbReference type="SMART" id="SM01372">
    <property type="entry name" value="E2F_TDP"/>
    <property type="match status" value="1"/>
</dbReference>
<dbReference type="InterPro" id="IPR015648">
    <property type="entry name" value="Transcrpt_fac_DP"/>
</dbReference>
<dbReference type="RefSeq" id="XP_012897999.1">
    <property type="nucleotide sequence ID" value="XM_013042545.1"/>
</dbReference>
<dbReference type="GeneID" id="24922830"/>
<organism evidence="3">
    <name type="scientific">Blastocystis hominis</name>
    <dbReference type="NCBI Taxonomy" id="12968"/>
    <lineage>
        <taxon>Eukaryota</taxon>
        <taxon>Sar</taxon>
        <taxon>Stramenopiles</taxon>
        <taxon>Bigyra</taxon>
        <taxon>Opalozoa</taxon>
        <taxon>Opalinata</taxon>
        <taxon>Blastocystidae</taxon>
        <taxon>Blastocystis</taxon>
    </lineage>
</organism>
<gene>
    <name evidence="3" type="ORF">GSBLH_T00006706001</name>
</gene>
<dbReference type="PANTHER" id="PTHR12548:SF9">
    <property type="entry name" value="TRANSCRIPTION FACTOR DP"/>
    <property type="match status" value="1"/>
</dbReference>
<name>D8M7B2_BLAHO</name>
<dbReference type="PANTHER" id="PTHR12548">
    <property type="entry name" value="TRANSCRIPTION FACTOR DP"/>
    <property type="match status" value="1"/>
</dbReference>
<comment type="similarity">
    <text evidence="1">Belongs to the E2F/DP family.</text>
</comment>
<dbReference type="GO" id="GO:0000981">
    <property type="term" value="F:DNA-binding transcription factor activity, RNA polymerase II-specific"/>
    <property type="evidence" value="ECO:0007669"/>
    <property type="project" value="TreeGrafter"/>
</dbReference>
<comment type="subcellular location">
    <subcellularLocation>
        <location evidence="1">Nucleus</location>
    </subcellularLocation>
</comment>
<keyword evidence="1" id="KW-0539">Nucleus</keyword>
<keyword evidence="1" id="KW-0238">DNA-binding</keyword>
<dbReference type="InterPro" id="IPR003316">
    <property type="entry name" value="E2F_WHTH_DNA-bd_dom"/>
</dbReference>
<keyword evidence="1" id="KW-0804">Transcription</keyword>
<reference evidence="3" key="1">
    <citation type="submission" date="2010-02" db="EMBL/GenBank/DDBJ databases">
        <title>Sequencing and annotation of the Blastocystis hominis genome.</title>
        <authorList>
            <person name="Wincker P."/>
        </authorList>
    </citation>
    <scope>NUCLEOTIDE SEQUENCE</scope>
    <source>
        <strain evidence="3">Singapore isolate B</strain>
    </source>
</reference>
<dbReference type="GO" id="GO:0051726">
    <property type="term" value="P:regulation of cell cycle"/>
    <property type="evidence" value="ECO:0007669"/>
    <property type="project" value="InterPro"/>
</dbReference>
<dbReference type="GO" id="GO:0005667">
    <property type="term" value="C:transcription regulator complex"/>
    <property type="evidence" value="ECO:0007669"/>
    <property type="project" value="InterPro"/>
</dbReference>
<feature type="domain" description="E2F/DP family winged-helix DNA-binding" evidence="2">
    <location>
        <begin position="1"/>
        <end position="68"/>
    </location>
</feature>
<evidence type="ECO:0000313" key="3">
    <source>
        <dbReference type="EMBL" id="CBK23951.2"/>
    </source>
</evidence>
<evidence type="ECO:0000259" key="2">
    <source>
        <dbReference type="SMART" id="SM01372"/>
    </source>
</evidence>
<dbReference type="GO" id="GO:0005634">
    <property type="term" value="C:nucleus"/>
    <property type="evidence" value="ECO:0007669"/>
    <property type="project" value="UniProtKB-SubCell"/>
</dbReference>
<evidence type="ECO:0000313" key="4">
    <source>
        <dbReference type="Proteomes" id="UP000008312"/>
    </source>
</evidence>
<dbReference type="OrthoDB" id="552115at2759"/>
<keyword evidence="4" id="KW-1185">Reference proteome</keyword>
<dbReference type="InParanoid" id="D8M7B2"/>
<dbReference type="Pfam" id="PF02319">
    <property type="entry name" value="WHD_E2F_TDP"/>
    <property type="match status" value="1"/>
</dbReference>